<evidence type="ECO:0000256" key="1">
    <source>
        <dbReference type="ARBA" id="ARBA00004496"/>
    </source>
</evidence>
<name>A0ABX8BB47_9BACT</name>
<evidence type="ECO:0000259" key="17">
    <source>
        <dbReference type="PROSITE" id="PS50893"/>
    </source>
</evidence>
<evidence type="ECO:0000256" key="7">
    <source>
        <dbReference type="ARBA" id="ARBA00022769"/>
    </source>
</evidence>
<keyword evidence="3" id="KW-0479">Metal-binding</keyword>
<keyword evidence="11" id="KW-0267">Excision nuclease</keyword>
<keyword evidence="18" id="KW-0378">Hydrolase</keyword>
<comment type="subcellular location">
    <subcellularLocation>
        <location evidence="1">Cytoplasm</location>
    </subcellularLocation>
</comment>
<dbReference type="GO" id="GO:0016787">
    <property type="term" value="F:hydrolase activity"/>
    <property type="evidence" value="ECO:0007669"/>
    <property type="project" value="UniProtKB-KW"/>
</dbReference>
<dbReference type="Gene3D" id="3.40.50.300">
    <property type="entry name" value="P-loop containing nucleotide triphosphate hydrolases"/>
    <property type="match status" value="3"/>
</dbReference>
<dbReference type="RefSeq" id="WP_211429776.1">
    <property type="nucleotide sequence ID" value="NZ_CP072648.1"/>
</dbReference>
<dbReference type="PROSITE" id="PS00211">
    <property type="entry name" value="ABC_TRANSPORTER_1"/>
    <property type="match status" value="1"/>
</dbReference>
<dbReference type="InterPro" id="IPR003439">
    <property type="entry name" value="ABC_transporter-like_ATP-bd"/>
</dbReference>
<evidence type="ECO:0000256" key="9">
    <source>
        <dbReference type="ARBA" id="ARBA00022833"/>
    </source>
</evidence>
<evidence type="ECO:0000256" key="8">
    <source>
        <dbReference type="ARBA" id="ARBA00022771"/>
    </source>
</evidence>
<evidence type="ECO:0000313" key="18">
    <source>
        <dbReference type="EMBL" id="QUW03886.1"/>
    </source>
</evidence>
<keyword evidence="8" id="KW-0863">Zinc-finger</keyword>
<evidence type="ECO:0000256" key="10">
    <source>
        <dbReference type="ARBA" id="ARBA00022840"/>
    </source>
</evidence>
<feature type="domain" description="ABC transporter" evidence="17">
    <location>
        <begin position="600"/>
        <end position="921"/>
    </location>
</feature>
<dbReference type="InterPro" id="IPR017871">
    <property type="entry name" value="ABC_transporter-like_CS"/>
</dbReference>
<sequence>MKPLEITNAREHNLKNLTLTIPPQSLTVLTGVSGSGKSSLAFDTIYAESQRRYVESFSTYARQFLTRLERPAVDSIRGLSPAIAIEQKTTNRSPRSTVGTVTEIYDYLRLLYAAIGTPHCPVCQVPISVQSPEAIAVWAAAQPPGTKLMVLAPLARNRKGEFKKELASALKQGFPRARIDGVLRALDEEEIHLDKRKKHDIEVVIDRVIIRPGLQERLRDSIQAATRLAGGMVILALEGQADRLFSLHLACPVCGISLPDLEPRSFSFNSRFGACPTCDGLGFVTSIVPEDIVRDASQPLADADFAVDDGHIVNTLRAALYAVAHHCGVPLAVSFQQVPQRLREMFFYGTSEKITFTYGDYTYRARWRGAVTYLGERLTEARTPRLQAELGRLVAARVCSSCDGSRLRPEARAVTIQGQSLVALTRLPLVEAEAWSRALTLTGKEAQVGAGLLHEIQSRLHFLVEIGLGYLTLDRATSSLSGGEVQRVRLATQLGAPLRGVLYILDEPSIGLHPRDNLRLIRSLERLRNAGNTVLVVEHDEETIRHADWVIDLGPGAGSHGGEAVAAGPPDQIAAHPASLTGRYLTGQQTVVADRAPRPATRGHVTVHGATHHNLQDVTVRFPIGLLTVVTGVSGAGKSSLVLDVLHRALVQHQKHIPKAGAHRGITGQEAFDKVIEIDQSPIGRTPRSNPATYTGAFTPIRELYANLPESKARGYRAGRFSFNVRGGRCEACEGDGLKRIEMAFLPDVYVPCEICRGKRYNRETLQVKYQGRDIAETLGLTIEEAGEVFAAFPAITRVLRTLVEVGLGYLTLGQSATTLSGGEAQRLKLACELARRATGRTLYILDEPTTGLHFEDVRRLLDVLHSLVDQGNTVIVIEHHTDVMWAADWIIDLGPEGGQGGGRLVGEGIPSMIAQLPTPTGNALAAARQRVARRA</sequence>
<keyword evidence="2" id="KW-0963">Cytoplasm</keyword>
<dbReference type="NCBIfam" id="NF001503">
    <property type="entry name" value="PRK00349.1"/>
    <property type="match status" value="1"/>
</dbReference>
<dbReference type="Proteomes" id="UP000676506">
    <property type="component" value="Chromosome 1"/>
</dbReference>
<keyword evidence="7" id="KW-0228">DNA excision</keyword>
<evidence type="ECO:0000256" key="13">
    <source>
        <dbReference type="ARBA" id="ARBA00023204"/>
    </source>
</evidence>
<evidence type="ECO:0000256" key="4">
    <source>
        <dbReference type="ARBA" id="ARBA00022737"/>
    </source>
</evidence>
<keyword evidence="13" id="KW-0234">DNA repair</keyword>
<gene>
    <name evidence="18" type="primary">uvrA</name>
    <name evidence="18" type="ORF">J8C06_05515</name>
</gene>
<dbReference type="InterPro" id="IPR027417">
    <property type="entry name" value="P-loop_NTPase"/>
</dbReference>
<evidence type="ECO:0000256" key="11">
    <source>
        <dbReference type="ARBA" id="ARBA00022881"/>
    </source>
</evidence>
<dbReference type="CDD" id="cd03271">
    <property type="entry name" value="ABC_UvrA_II"/>
    <property type="match status" value="1"/>
</dbReference>
<dbReference type="Gene3D" id="1.20.1580.10">
    <property type="entry name" value="ABC transporter ATPase like domain"/>
    <property type="match status" value="3"/>
</dbReference>
<keyword evidence="4" id="KW-0677">Repeat</keyword>
<dbReference type="InterPro" id="IPR041102">
    <property type="entry name" value="UvrA_inter"/>
</dbReference>
<dbReference type="InterPro" id="IPR041552">
    <property type="entry name" value="UvrA_DNA-bd"/>
</dbReference>
<keyword evidence="12" id="KW-0238">DNA-binding</keyword>
<dbReference type="PANTHER" id="PTHR43152">
    <property type="entry name" value="UVRABC SYSTEM PROTEIN A"/>
    <property type="match status" value="1"/>
</dbReference>
<evidence type="ECO:0000256" key="5">
    <source>
        <dbReference type="ARBA" id="ARBA00022741"/>
    </source>
</evidence>
<evidence type="ECO:0000256" key="16">
    <source>
        <dbReference type="ARBA" id="ARBA00042156"/>
    </source>
</evidence>
<dbReference type="InterPro" id="IPR004602">
    <property type="entry name" value="UvrA"/>
</dbReference>
<dbReference type="PROSITE" id="PS50893">
    <property type="entry name" value="ABC_TRANSPORTER_2"/>
    <property type="match status" value="2"/>
</dbReference>
<evidence type="ECO:0000256" key="6">
    <source>
        <dbReference type="ARBA" id="ARBA00022763"/>
    </source>
</evidence>
<keyword evidence="9" id="KW-0862">Zinc</keyword>
<keyword evidence="10" id="KW-0067">ATP-binding</keyword>
<evidence type="ECO:0000256" key="2">
    <source>
        <dbReference type="ARBA" id="ARBA00022490"/>
    </source>
</evidence>
<evidence type="ECO:0000313" key="19">
    <source>
        <dbReference type="Proteomes" id="UP000676506"/>
    </source>
</evidence>
<dbReference type="PANTHER" id="PTHR43152:SF3">
    <property type="entry name" value="UVRABC SYSTEM PROTEIN A"/>
    <property type="match status" value="1"/>
</dbReference>
<dbReference type="Pfam" id="PF17760">
    <property type="entry name" value="UvrA_inter"/>
    <property type="match status" value="1"/>
</dbReference>
<proteinExistence type="inferred from homology"/>
<feature type="domain" description="ABC transporter" evidence="17">
    <location>
        <begin position="340"/>
        <end position="580"/>
    </location>
</feature>
<evidence type="ECO:0000256" key="3">
    <source>
        <dbReference type="ARBA" id="ARBA00022723"/>
    </source>
</evidence>
<protein>
    <recommendedName>
        <fullName evidence="15">UvrABC system protein A</fullName>
    </recommendedName>
    <alternativeName>
        <fullName evidence="16">Excinuclease ABC subunit A</fullName>
    </alternativeName>
</protein>
<organism evidence="18 19">
    <name type="scientific">Chloracidobacterium validum</name>
    <dbReference type="NCBI Taxonomy" id="2821543"/>
    <lineage>
        <taxon>Bacteria</taxon>
        <taxon>Pseudomonadati</taxon>
        <taxon>Acidobacteriota</taxon>
        <taxon>Terriglobia</taxon>
        <taxon>Terriglobales</taxon>
        <taxon>Acidobacteriaceae</taxon>
        <taxon>Chloracidobacterium</taxon>
    </lineage>
</organism>
<evidence type="ECO:0000256" key="12">
    <source>
        <dbReference type="ARBA" id="ARBA00023125"/>
    </source>
</evidence>
<dbReference type="SUPFAM" id="SSF52540">
    <property type="entry name" value="P-loop containing nucleoside triphosphate hydrolases"/>
    <property type="match status" value="2"/>
</dbReference>
<dbReference type="Pfam" id="PF17755">
    <property type="entry name" value="UvrA_DNA-bind"/>
    <property type="match status" value="1"/>
</dbReference>
<comment type="similarity">
    <text evidence="14">Belongs to the ABC transporter superfamily. UvrA family.</text>
</comment>
<dbReference type="Gene3D" id="1.10.8.280">
    <property type="entry name" value="ABC transporter ATPase domain-like"/>
    <property type="match status" value="1"/>
</dbReference>
<dbReference type="NCBIfam" id="TIGR00630">
    <property type="entry name" value="uvra"/>
    <property type="match status" value="1"/>
</dbReference>
<dbReference type="EMBL" id="CP072648">
    <property type="protein sequence ID" value="QUW03886.1"/>
    <property type="molecule type" value="Genomic_DNA"/>
</dbReference>
<keyword evidence="19" id="KW-1185">Reference proteome</keyword>
<dbReference type="Gene3D" id="3.30.190.20">
    <property type="match status" value="1"/>
</dbReference>
<reference evidence="18 19" key="1">
    <citation type="submission" date="2021-03" db="EMBL/GenBank/DDBJ databases">
        <title>Genomic and phenotypic characterization of Chloracidobacterium isolates provides evidence for multiple species.</title>
        <authorList>
            <person name="Saini M.K."/>
            <person name="Costas A.M.G."/>
            <person name="Tank M."/>
            <person name="Bryant D.A."/>
        </authorList>
    </citation>
    <scope>NUCLEOTIDE SEQUENCE [LARGE SCALE GENOMIC DNA]</scope>
    <source>
        <strain evidence="18 19">BV2-C</strain>
    </source>
</reference>
<accession>A0ABX8BB47</accession>
<keyword evidence="5" id="KW-0547">Nucleotide-binding</keyword>
<evidence type="ECO:0000256" key="14">
    <source>
        <dbReference type="ARBA" id="ARBA00038000"/>
    </source>
</evidence>
<evidence type="ECO:0000256" key="15">
    <source>
        <dbReference type="ARBA" id="ARBA00039316"/>
    </source>
</evidence>
<keyword evidence="6" id="KW-0227">DNA damage</keyword>